<evidence type="ECO:0000256" key="4">
    <source>
        <dbReference type="ARBA" id="ARBA00018586"/>
    </source>
</evidence>
<reference evidence="12 13" key="1">
    <citation type="submission" date="2019-10" db="EMBL/GenBank/DDBJ databases">
        <title>Comparative genomic analysis of Providencia.</title>
        <authorList>
            <person name="Yuan C."/>
            <person name="Wei Y."/>
            <person name="Yin Z."/>
        </authorList>
    </citation>
    <scope>NUCLEOTIDE SEQUENCE [LARGE SCALE GENOMIC DNA]</scope>
    <source>
        <strain evidence="13">wls1934</strain>
    </source>
</reference>
<keyword evidence="11" id="KW-0812">Transmembrane</keyword>
<keyword evidence="11" id="KW-1133">Transmembrane helix</keyword>
<comment type="subcellular location">
    <subcellularLocation>
        <location evidence="1">Cell inner membrane</location>
        <topology evidence="1">Multi-pass membrane protein</topology>
    </subcellularLocation>
    <subcellularLocation>
        <location evidence="2">Secreted</location>
    </subcellularLocation>
</comment>
<name>A0AAW9VEG9_9GAMM</name>
<evidence type="ECO:0000256" key="1">
    <source>
        <dbReference type="ARBA" id="ARBA00004429"/>
    </source>
</evidence>
<keyword evidence="9 11" id="KW-0472">Membrane</keyword>
<comment type="subunit">
    <text evidence="10">Monomer. Interacts with itself to form filaments; also interacts with TraQ.</text>
</comment>
<evidence type="ECO:0000256" key="8">
    <source>
        <dbReference type="ARBA" id="ARBA00022971"/>
    </source>
</evidence>
<evidence type="ECO:0000313" key="13">
    <source>
        <dbReference type="Proteomes" id="UP000449944"/>
    </source>
</evidence>
<organism evidence="12 13">
    <name type="scientific">Providencia alcalifaciens</name>
    <dbReference type="NCBI Taxonomy" id="126385"/>
    <lineage>
        <taxon>Bacteria</taxon>
        <taxon>Pseudomonadati</taxon>
        <taxon>Pseudomonadota</taxon>
        <taxon>Gammaproteobacteria</taxon>
        <taxon>Enterobacterales</taxon>
        <taxon>Morganellaceae</taxon>
        <taxon>Providencia</taxon>
    </lineage>
</organism>
<evidence type="ECO:0000256" key="7">
    <source>
        <dbReference type="ARBA" id="ARBA00022525"/>
    </source>
</evidence>
<evidence type="ECO:0000256" key="5">
    <source>
        <dbReference type="ARBA" id="ARBA00022475"/>
    </source>
</evidence>
<evidence type="ECO:0000256" key="6">
    <source>
        <dbReference type="ARBA" id="ARBA00022519"/>
    </source>
</evidence>
<feature type="transmembrane region" description="Helical" evidence="11">
    <location>
        <begin position="72"/>
        <end position="90"/>
    </location>
</feature>
<keyword evidence="6" id="KW-0997">Cell inner membrane</keyword>
<dbReference type="GO" id="GO:0005576">
    <property type="term" value="C:extracellular region"/>
    <property type="evidence" value="ECO:0007669"/>
    <property type="project" value="UniProtKB-SubCell"/>
</dbReference>
<dbReference type="Proteomes" id="UP000449944">
    <property type="component" value="Unassembled WGS sequence"/>
</dbReference>
<evidence type="ECO:0000256" key="10">
    <source>
        <dbReference type="ARBA" id="ARBA00026027"/>
    </source>
</evidence>
<evidence type="ECO:0000256" key="9">
    <source>
        <dbReference type="ARBA" id="ARBA00023136"/>
    </source>
</evidence>
<evidence type="ECO:0000256" key="2">
    <source>
        <dbReference type="ARBA" id="ARBA00004613"/>
    </source>
</evidence>
<evidence type="ECO:0000313" key="12">
    <source>
        <dbReference type="EMBL" id="MTC36409.1"/>
    </source>
</evidence>
<dbReference type="Pfam" id="PF05513">
    <property type="entry name" value="TraA"/>
    <property type="match status" value="1"/>
</dbReference>
<dbReference type="AlphaFoldDB" id="A0AAW9VEG9"/>
<feature type="transmembrane region" description="Helical" evidence="11">
    <location>
        <begin position="31"/>
        <end position="52"/>
    </location>
</feature>
<keyword evidence="8" id="KW-0184">Conjugation</keyword>
<proteinExistence type="inferred from homology"/>
<keyword evidence="5" id="KW-1003">Cell membrane</keyword>
<protein>
    <recommendedName>
        <fullName evidence="4">Pilin</fullName>
    </recommendedName>
</protein>
<evidence type="ECO:0000256" key="3">
    <source>
        <dbReference type="ARBA" id="ARBA00009586"/>
    </source>
</evidence>
<accession>A0AAW9VEG9</accession>
<dbReference type="GO" id="GO:0005886">
    <property type="term" value="C:plasma membrane"/>
    <property type="evidence" value="ECO:0007669"/>
    <property type="project" value="UniProtKB-SubCell"/>
</dbReference>
<dbReference type="EMBL" id="WLUB01000055">
    <property type="protein sequence ID" value="MTC36409.1"/>
    <property type="molecule type" value="Genomic_DNA"/>
</dbReference>
<keyword evidence="7" id="KW-0964">Secreted</keyword>
<dbReference type="InterPro" id="IPR008873">
    <property type="entry name" value="TraA"/>
</dbReference>
<sequence length="122" mass="13258">MAEITLDNASTRKKGLFKRAIDAINFKTGKALFRVVGLPLMAFLVSKGAMAADDMLASGREDADASFGADSTLMYYFMLAEVVVVFLMYLKNQNPATFIYIPVFFVVTGIVFAIVNSRAPGA</sequence>
<gene>
    <name evidence="12" type="ORF">GKR67_17675</name>
</gene>
<feature type="transmembrane region" description="Helical" evidence="11">
    <location>
        <begin position="97"/>
        <end position="115"/>
    </location>
</feature>
<evidence type="ECO:0000256" key="11">
    <source>
        <dbReference type="SAM" id="Phobius"/>
    </source>
</evidence>
<comment type="similarity">
    <text evidence="3">Belongs to the TraA family.</text>
</comment>
<comment type="caution">
    <text evidence="12">The sequence shown here is derived from an EMBL/GenBank/DDBJ whole genome shotgun (WGS) entry which is preliminary data.</text>
</comment>